<dbReference type="KEGG" id="tpla:ElP_64910"/>
<dbReference type="AlphaFoldDB" id="A0A518HCY9"/>
<protein>
    <recommendedName>
        <fullName evidence="4">DUF2306 domain-containing protein</fullName>
    </recommendedName>
</protein>
<dbReference type="EMBL" id="CP036426">
    <property type="protein sequence ID" value="QDV38536.1"/>
    <property type="molecule type" value="Genomic_DNA"/>
</dbReference>
<dbReference type="Proteomes" id="UP000317835">
    <property type="component" value="Chromosome"/>
</dbReference>
<feature type="transmembrane region" description="Helical" evidence="1">
    <location>
        <begin position="96"/>
        <end position="115"/>
    </location>
</feature>
<evidence type="ECO:0000313" key="2">
    <source>
        <dbReference type="EMBL" id="QDV38536.1"/>
    </source>
</evidence>
<evidence type="ECO:0000256" key="1">
    <source>
        <dbReference type="SAM" id="Phobius"/>
    </source>
</evidence>
<keyword evidence="1" id="KW-0812">Transmembrane</keyword>
<keyword evidence="1" id="KW-0472">Membrane</keyword>
<gene>
    <name evidence="2" type="ORF">ElP_64910</name>
</gene>
<feature type="transmembrane region" description="Helical" evidence="1">
    <location>
        <begin position="156"/>
        <end position="180"/>
    </location>
</feature>
<proteinExistence type="predicted"/>
<sequence>MTPASPSQRTGGGFSHLVVTASWVVVLCLTTHYVSTRALRFLVVTPQAYGLYFWPRASWLLLHVLAGLVAIGTGLPQFWPRLRRDHVKVHRVVGRVYLSSVVLGGATGLFLATTSRVTPTYAAGLAFLSVAWLTTSGMAFAAILNRNVDQHKQWMIRSYVVTLAFVSFRLGEDVLAYWGIGTKADRLSVMSWACWAVPLLFTEIAFQARPVFLGRRAAPTGDWSRAFEPRIGGPA</sequence>
<evidence type="ECO:0008006" key="4">
    <source>
        <dbReference type="Google" id="ProtNLM"/>
    </source>
</evidence>
<feature type="transmembrane region" description="Helical" evidence="1">
    <location>
        <begin position="186"/>
        <end position="206"/>
    </location>
</feature>
<keyword evidence="3" id="KW-1185">Reference proteome</keyword>
<reference evidence="2 3" key="1">
    <citation type="submission" date="2019-02" db="EMBL/GenBank/DDBJ databases">
        <title>Deep-cultivation of Planctomycetes and their phenomic and genomic characterization uncovers novel biology.</title>
        <authorList>
            <person name="Wiegand S."/>
            <person name="Jogler M."/>
            <person name="Boedeker C."/>
            <person name="Pinto D."/>
            <person name="Vollmers J."/>
            <person name="Rivas-Marin E."/>
            <person name="Kohn T."/>
            <person name="Peeters S.H."/>
            <person name="Heuer A."/>
            <person name="Rast P."/>
            <person name="Oberbeckmann S."/>
            <person name="Bunk B."/>
            <person name="Jeske O."/>
            <person name="Meyerdierks A."/>
            <person name="Storesund J.E."/>
            <person name="Kallscheuer N."/>
            <person name="Luecker S."/>
            <person name="Lage O.M."/>
            <person name="Pohl T."/>
            <person name="Merkel B.J."/>
            <person name="Hornburger P."/>
            <person name="Mueller R.-W."/>
            <person name="Bruemmer F."/>
            <person name="Labrenz M."/>
            <person name="Spormann A.M."/>
            <person name="Op den Camp H."/>
            <person name="Overmann J."/>
            <person name="Amann R."/>
            <person name="Jetten M.S.M."/>
            <person name="Mascher T."/>
            <person name="Medema M.H."/>
            <person name="Devos D.P."/>
            <person name="Kaster A.-K."/>
            <person name="Ovreas L."/>
            <person name="Rohde M."/>
            <person name="Galperin M.Y."/>
            <person name="Jogler C."/>
        </authorList>
    </citation>
    <scope>NUCLEOTIDE SEQUENCE [LARGE SCALE GENOMIC DNA]</scope>
    <source>
        <strain evidence="2 3">ElP</strain>
    </source>
</reference>
<dbReference type="Pfam" id="PF10067">
    <property type="entry name" value="DUF2306"/>
    <property type="match status" value="1"/>
</dbReference>
<feature type="transmembrane region" description="Helical" evidence="1">
    <location>
        <begin position="121"/>
        <end position="144"/>
    </location>
</feature>
<evidence type="ECO:0000313" key="3">
    <source>
        <dbReference type="Proteomes" id="UP000317835"/>
    </source>
</evidence>
<feature type="transmembrane region" description="Helical" evidence="1">
    <location>
        <begin position="53"/>
        <end position="75"/>
    </location>
</feature>
<dbReference type="InterPro" id="IPR018750">
    <property type="entry name" value="DUF2306_membrane"/>
</dbReference>
<organism evidence="2 3">
    <name type="scientific">Tautonia plasticadhaerens</name>
    <dbReference type="NCBI Taxonomy" id="2527974"/>
    <lineage>
        <taxon>Bacteria</taxon>
        <taxon>Pseudomonadati</taxon>
        <taxon>Planctomycetota</taxon>
        <taxon>Planctomycetia</taxon>
        <taxon>Isosphaerales</taxon>
        <taxon>Isosphaeraceae</taxon>
        <taxon>Tautonia</taxon>
    </lineage>
</organism>
<name>A0A518HCY9_9BACT</name>
<feature type="transmembrane region" description="Helical" evidence="1">
    <location>
        <begin position="12"/>
        <end position="33"/>
    </location>
</feature>
<accession>A0A518HCY9</accession>
<keyword evidence="1" id="KW-1133">Transmembrane helix</keyword>